<evidence type="ECO:0000256" key="8">
    <source>
        <dbReference type="SAM" id="MobiDB-lite"/>
    </source>
</evidence>
<evidence type="ECO:0000313" key="12">
    <source>
        <dbReference type="Proteomes" id="UP000045706"/>
    </source>
</evidence>
<evidence type="ECO:0000259" key="9">
    <source>
        <dbReference type="PROSITE" id="PS50054"/>
    </source>
</evidence>
<evidence type="ECO:0000256" key="3">
    <source>
        <dbReference type="ARBA" id="ARBA00022490"/>
    </source>
</evidence>
<evidence type="ECO:0000259" key="10">
    <source>
        <dbReference type="PROSITE" id="PS50056"/>
    </source>
</evidence>
<evidence type="ECO:0000256" key="5">
    <source>
        <dbReference type="ARBA" id="ARBA00044949"/>
    </source>
</evidence>
<dbReference type="PANTHER" id="PTHR31126">
    <property type="entry name" value="TYROSINE-PROTEIN PHOSPHATASE"/>
    <property type="match status" value="1"/>
</dbReference>
<comment type="catalytic activity">
    <reaction evidence="6">
        <text>5-diphospho-1D-myo-inositol 1,2,3,4,6-pentakisphosphate + H2O = 1D-myo-inositol hexakisphosphate + phosphate + H(+)</text>
        <dbReference type="Rhea" id="RHEA:22384"/>
        <dbReference type="ChEBI" id="CHEBI:15377"/>
        <dbReference type="ChEBI" id="CHEBI:15378"/>
        <dbReference type="ChEBI" id="CHEBI:43474"/>
        <dbReference type="ChEBI" id="CHEBI:58130"/>
        <dbReference type="ChEBI" id="CHEBI:58628"/>
        <dbReference type="EC" id="3.6.1.52"/>
    </reaction>
    <physiologicalReaction direction="left-to-right" evidence="6">
        <dbReference type="Rhea" id="RHEA:22385"/>
    </physiologicalReaction>
</comment>
<dbReference type="CDD" id="cd18538">
    <property type="entry name" value="PFA-DSP_unk"/>
    <property type="match status" value="1"/>
</dbReference>
<dbReference type="Gene3D" id="3.90.190.10">
    <property type="entry name" value="Protein tyrosine phosphatase superfamily"/>
    <property type="match status" value="1"/>
</dbReference>
<dbReference type="Proteomes" id="UP000045706">
    <property type="component" value="Unassembled WGS sequence"/>
</dbReference>
<evidence type="ECO:0000256" key="6">
    <source>
        <dbReference type="ARBA" id="ARBA00047342"/>
    </source>
</evidence>
<dbReference type="PANTHER" id="PTHR31126:SF48">
    <property type="entry name" value="INOSITOL PHOSPHATASE SIW14"/>
    <property type="match status" value="1"/>
</dbReference>
<organism evidence="11 12">
    <name type="scientific">Verticillium longisporum</name>
    <name type="common">Verticillium dahliae var. longisporum</name>
    <dbReference type="NCBI Taxonomy" id="100787"/>
    <lineage>
        <taxon>Eukaryota</taxon>
        <taxon>Fungi</taxon>
        <taxon>Dikarya</taxon>
        <taxon>Ascomycota</taxon>
        <taxon>Pezizomycotina</taxon>
        <taxon>Sordariomycetes</taxon>
        <taxon>Hypocreomycetidae</taxon>
        <taxon>Glomerellales</taxon>
        <taxon>Plectosphaerellaceae</taxon>
        <taxon>Verticillium</taxon>
    </lineage>
</organism>
<comment type="similarity">
    <text evidence="5">Belongs to the protein-tyrosine phosphatase family. Atypical dual-specificity phosphatase Siw14-like subfamily.</text>
</comment>
<feature type="compositionally biased region" description="Polar residues" evidence="8">
    <location>
        <begin position="46"/>
        <end position="57"/>
    </location>
</feature>
<dbReference type="InterPro" id="IPR020422">
    <property type="entry name" value="TYR_PHOSPHATASE_DUAL_dom"/>
</dbReference>
<dbReference type="FunFam" id="3.90.190.10:FF:000035">
    <property type="entry name" value="Tyrosine phosphatase, putative"/>
    <property type="match status" value="1"/>
</dbReference>
<dbReference type="EMBL" id="CVQI01021446">
    <property type="protein sequence ID" value="CRK28843.1"/>
    <property type="molecule type" value="Genomic_DNA"/>
</dbReference>
<accession>A0A0G4M3I1</accession>
<feature type="compositionally biased region" description="Basic and acidic residues" evidence="8">
    <location>
        <begin position="8"/>
        <end position="44"/>
    </location>
</feature>
<name>A0A0G4M3I1_VERLO</name>
<dbReference type="InterPro" id="IPR000387">
    <property type="entry name" value="Tyr_Pase_dom"/>
</dbReference>
<feature type="region of interest" description="Disordered" evidence="8">
    <location>
        <begin position="1"/>
        <end position="69"/>
    </location>
</feature>
<evidence type="ECO:0000313" key="11">
    <source>
        <dbReference type="EMBL" id="CRK28843.1"/>
    </source>
</evidence>
<evidence type="ECO:0000256" key="4">
    <source>
        <dbReference type="ARBA" id="ARBA00022801"/>
    </source>
</evidence>
<feature type="domain" description="Tyrosine specific protein phosphatases" evidence="10">
    <location>
        <begin position="199"/>
        <end position="248"/>
    </location>
</feature>
<dbReference type="AlphaFoldDB" id="A0A0G4M3I1"/>
<dbReference type="InterPro" id="IPR004861">
    <property type="entry name" value="Siw14-like"/>
</dbReference>
<dbReference type="Pfam" id="PF03162">
    <property type="entry name" value="Y_phosphatase2"/>
    <property type="match status" value="1"/>
</dbReference>
<dbReference type="GO" id="GO:0052840">
    <property type="term" value="F:inositol diphosphate tetrakisphosphate diphosphatase activity"/>
    <property type="evidence" value="ECO:0007669"/>
    <property type="project" value="TreeGrafter"/>
</dbReference>
<evidence type="ECO:0000256" key="1">
    <source>
        <dbReference type="ARBA" id="ARBA00004496"/>
    </source>
</evidence>
<gene>
    <name evidence="11" type="ORF">BN1723_014193</name>
</gene>
<evidence type="ECO:0000256" key="2">
    <source>
        <dbReference type="ARBA" id="ARBA00012527"/>
    </source>
</evidence>
<comment type="catalytic activity">
    <reaction evidence="7">
        <text>1,5-bis(diphospho)-1D-myo-inositol 2,3,4,6-tetrakisphosphate + H2O = 1-diphospho-1D-myo-inositol 2,3,4,5,6-pentakisphosphate + phosphate + 2 H(+)</text>
        <dbReference type="Rhea" id="RHEA:79699"/>
        <dbReference type="ChEBI" id="CHEBI:15377"/>
        <dbReference type="ChEBI" id="CHEBI:15378"/>
        <dbReference type="ChEBI" id="CHEBI:43474"/>
        <dbReference type="ChEBI" id="CHEBI:74946"/>
        <dbReference type="ChEBI" id="CHEBI:77983"/>
        <dbReference type="EC" id="3.6.1.52"/>
    </reaction>
    <physiologicalReaction direction="left-to-right" evidence="7">
        <dbReference type="Rhea" id="RHEA:79700"/>
    </physiologicalReaction>
</comment>
<sequence>MASKRSARTFEGDGHHVTENDNRRAHTRTKEEDAAAKDTLEKRSNYKTLSRRGSNESPHPLDTTVETSKNMTGLTCESAVQDLEAQCEQSRCVRHSAHADLRTALPLVPTDLAFKRHVPEKGRPVNFGIVVPGVYRSSYPTPEDFGFVKNLGLRTIVTLGRKDEPDEFYANFLASNSIRHHIIEMKGTKKQSIPLKKMRDILRIVLDKQQYPLMIHCNHGKHRTGCVVAVVRKLSGWDVSNVLDEYRSFAEPKVRDCDIAYITHFAVGDLSNLHVHAVNPDSRFGQAQAQNPFSGFASRGGGGAPGGGGFGGGFQGEEMTPEEMFQRFFGGGGGFGGFGGGPFGGFDTGPQFAFNFGGGPGFRVHQFGGGRPRRRPREGQQGQAEGGLSPLLGMLPLLLFFVFPILSGLFSGDSGRSSTPQMHFDTPSPPYTMQRETSNSKVPYFVNPVDVESYSKNKLSQLDRSAEATLVRTLQFQCENEMNHKRRMYDAAQGWFFQDPVKMQEATAYATPSCDRAKKLGLLR</sequence>
<feature type="region of interest" description="Disordered" evidence="8">
    <location>
        <begin position="364"/>
        <end position="387"/>
    </location>
</feature>
<dbReference type="GO" id="GO:0005737">
    <property type="term" value="C:cytoplasm"/>
    <property type="evidence" value="ECO:0007669"/>
    <property type="project" value="UniProtKB-SubCell"/>
</dbReference>
<proteinExistence type="inferred from homology"/>
<protein>
    <recommendedName>
        <fullName evidence="2">diphosphoinositol-polyphosphate diphosphatase</fullName>
        <ecNumber evidence="2">3.6.1.52</ecNumber>
    </recommendedName>
</protein>
<dbReference type="GO" id="GO:0016791">
    <property type="term" value="F:phosphatase activity"/>
    <property type="evidence" value="ECO:0007669"/>
    <property type="project" value="TreeGrafter"/>
</dbReference>
<dbReference type="InterPro" id="IPR029021">
    <property type="entry name" value="Prot-tyrosine_phosphatase-like"/>
</dbReference>
<dbReference type="EC" id="3.6.1.52" evidence="2"/>
<keyword evidence="3" id="KW-0963">Cytoplasm</keyword>
<dbReference type="PROSITE" id="PS00383">
    <property type="entry name" value="TYR_PHOSPHATASE_1"/>
    <property type="match status" value="1"/>
</dbReference>
<dbReference type="PROSITE" id="PS50056">
    <property type="entry name" value="TYR_PHOSPHATASE_2"/>
    <property type="match status" value="1"/>
</dbReference>
<dbReference type="SUPFAM" id="SSF52799">
    <property type="entry name" value="(Phosphotyrosine protein) phosphatases II"/>
    <property type="match status" value="1"/>
</dbReference>
<dbReference type="InterPro" id="IPR015399">
    <property type="entry name" value="DUF1977_DnaJ-like"/>
</dbReference>
<comment type="subcellular location">
    <subcellularLocation>
        <location evidence="1">Cytoplasm</location>
    </subcellularLocation>
</comment>
<dbReference type="PROSITE" id="PS50054">
    <property type="entry name" value="TYR_PHOSPHATASE_DUAL"/>
    <property type="match status" value="1"/>
</dbReference>
<reference evidence="12" key="1">
    <citation type="submission" date="2015-05" db="EMBL/GenBank/DDBJ databases">
        <authorList>
            <person name="Fogelqvist Johan"/>
        </authorList>
    </citation>
    <scope>NUCLEOTIDE SEQUENCE [LARGE SCALE GENOMIC DNA]</scope>
</reference>
<keyword evidence="4" id="KW-0378">Hydrolase</keyword>
<dbReference type="InterPro" id="IPR016130">
    <property type="entry name" value="Tyr_Pase_AS"/>
</dbReference>
<feature type="domain" description="Tyrosine-protein phosphatase" evidence="9">
    <location>
        <begin position="126"/>
        <end position="279"/>
    </location>
</feature>
<evidence type="ECO:0000256" key="7">
    <source>
        <dbReference type="ARBA" id="ARBA00047927"/>
    </source>
</evidence>
<dbReference type="Pfam" id="PF09320">
    <property type="entry name" value="DUF1977"/>
    <property type="match status" value="1"/>
</dbReference>